<organism evidence="5 7">
    <name type="scientific">Rotaria socialis</name>
    <dbReference type="NCBI Taxonomy" id="392032"/>
    <lineage>
        <taxon>Eukaryota</taxon>
        <taxon>Metazoa</taxon>
        <taxon>Spiralia</taxon>
        <taxon>Gnathifera</taxon>
        <taxon>Rotifera</taxon>
        <taxon>Eurotatoria</taxon>
        <taxon>Bdelloidea</taxon>
        <taxon>Philodinida</taxon>
        <taxon>Philodinidae</taxon>
        <taxon>Rotaria</taxon>
    </lineage>
</organism>
<sequence>STSSEEQYVAPPTPMKTVKLKQQQNPPPIASVFTSHLNNKTNNPPRLFIALFDYDPNAMSPNKDNEEELPFKEGQLIRV</sequence>
<proteinExistence type="predicted"/>
<feature type="region of interest" description="Disordered" evidence="3">
    <location>
        <begin position="59"/>
        <end position="79"/>
    </location>
</feature>
<evidence type="ECO:0000256" key="3">
    <source>
        <dbReference type="SAM" id="MobiDB-lite"/>
    </source>
</evidence>
<dbReference type="AlphaFoldDB" id="A0A822A837"/>
<evidence type="ECO:0000256" key="1">
    <source>
        <dbReference type="ARBA" id="ARBA00022443"/>
    </source>
</evidence>
<comment type="caution">
    <text evidence="5">The sequence shown here is derived from an EMBL/GenBank/DDBJ whole genome shotgun (WGS) entry which is preliminary data.</text>
</comment>
<dbReference type="Gene3D" id="2.30.30.40">
    <property type="entry name" value="SH3 Domains"/>
    <property type="match status" value="1"/>
</dbReference>
<evidence type="ECO:0000259" key="4">
    <source>
        <dbReference type="PROSITE" id="PS50002"/>
    </source>
</evidence>
<dbReference type="PANTHER" id="PTHR14234:SF19">
    <property type="entry name" value="RIM-BINDING PROTEIN, ISOFORM F"/>
    <property type="match status" value="1"/>
</dbReference>
<dbReference type="PANTHER" id="PTHR14234">
    <property type="entry name" value="RIM BINDING PROTEIN-RELATED"/>
    <property type="match status" value="1"/>
</dbReference>
<feature type="non-terminal residue" evidence="5">
    <location>
        <position position="1"/>
    </location>
</feature>
<dbReference type="GO" id="GO:0045202">
    <property type="term" value="C:synapse"/>
    <property type="evidence" value="ECO:0007669"/>
    <property type="project" value="GOC"/>
</dbReference>
<dbReference type="EMBL" id="CAJOBR010092386">
    <property type="protein sequence ID" value="CAF5142728.1"/>
    <property type="molecule type" value="Genomic_DNA"/>
</dbReference>
<dbReference type="Proteomes" id="UP000663848">
    <property type="component" value="Unassembled WGS sequence"/>
</dbReference>
<dbReference type="GO" id="GO:0007274">
    <property type="term" value="P:neuromuscular synaptic transmission"/>
    <property type="evidence" value="ECO:0007669"/>
    <property type="project" value="TreeGrafter"/>
</dbReference>
<dbReference type="InterPro" id="IPR001452">
    <property type="entry name" value="SH3_domain"/>
</dbReference>
<dbReference type="InterPro" id="IPR040325">
    <property type="entry name" value="RIMBP1/2/3"/>
</dbReference>
<dbReference type="Proteomes" id="UP000663873">
    <property type="component" value="Unassembled WGS sequence"/>
</dbReference>
<accession>A0A822A837</accession>
<gene>
    <name evidence="6" type="ORF">QYT958_LOCUS47851</name>
    <name evidence="5" type="ORF">UJA718_LOCUS50039</name>
</gene>
<evidence type="ECO:0000256" key="2">
    <source>
        <dbReference type="PROSITE-ProRule" id="PRU00192"/>
    </source>
</evidence>
<reference evidence="5" key="1">
    <citation type="submission" date="2021-02" db="EMBL/GenBank/DDBJ databases">
        <authorList>
            <person name="Nowell W R."/>
        </authorList>
    </citation>
    <scope>NUCLEOTIDE SEQUENCE</scope>
</reference>
<feature type="domain" description="SH3" evidence="4">
    <location>
        <begin position="43"/>
        <end position="79"/>
    </location>
</feature>
<protein>
    <recommendedName>
        <fullName evidence="4">SH3 domain-containing protein</fullName>
    </recommendedName>
</protein>
<dbReference type="InterPro" id="IPR036028">
    <property type="entry name" value="SH3-like_dom_sf"/>
</dbReference>
<evidence type="ECO:0000313" key="6">
    <source>
        <dbReference type="EMBL" id="CAF5142728.1"/>
    </source>
</evidence>
<dbReference type="SUPFAM" id="SSF50044">
    <property type="entry name" value="SH3-domain"/>
    <property type="match status" value="1"/>
</dbReference>
<keyword evidence="7" id="KW-1185">Reference proteome</keyword>
<name>A0A822A837_9BILA</name>
<evidence type="ECO:0000313" key="5">
    <source>
        <dbReference type="EMBL" id="CAF4995066.1"/>
    </source>
</evidence>
<evidence type="ECO:0000313" key="7">
    <source>
        <dbReference type="Proteomes" id="UP000663873"/>
    </source>
</evidence>
<keyword evidence="1 2" id="KW-0728">SH3 domain</keyword>
<dbReference type="EMBL" id="CAJOBP010108148">
    <property type="protein sequence ID" value="CAF4995066.1"/>
    <property type="molecule type" value="Genomic_DNA"/>
</dbReference>
<dbReference type="PROSITE" id="PS50002">
    <property type="entry name" value="SH3"/>
    <property type="match status" value="1"/>
</dbReference>